<dbReference type="EMBL" id="GDHC01001286">
    <property type="protein sequence ID" value="JAQ17343.1"/>
    <property type="molecule type" value="Transcribed_RNA"/>
</dbReference>
<proteinExistence type="predicted"/>
<reference evidence="2" key="3">
    <citation type="journal article" date="2016" name="Gigascience">
        <title>De novo construction of an expanded transcriptome assembly for the western tarnished plant bug, Lygus hesperus.</title>
        <authorList>
            <person name="Tassone E.E."/>
            <person name="Geib S.M."/>
            <person name="Hall B."/>
            <person name="Fabrick J.A."/>
            <person name="Brent C.S."/>
            <person name="Hull J.J."/>
        </authorList>
    </citation>
    <scope>NUCLEOTIDE SEQUENCE</scope>
</reference>
<reference evidence="1" key="2">
    <citation type="submission" date="2014-07" db="EMBL/GenBank/DDBJ databases">
        <authorList>
            <person name="Hull J."/>
        </authorList>
    </citation>
    <scope>NUCLEOTIDE SEQUENCE</scope>
</reference>
<evidence type="ECO:0000313" key="2">
    <source>
        <dbReference type="EMBL" id="JAQ17343.1"/>
    </source>
</evidence>
<sequence length="208" mass="23665">MLRKLVEVHPEYATVCKYAICTGQCILLSQQIPEDKFEKELLFMLREKERAKVVERHYKLSARYVGEKKIDLSANGAIANAIIGKAISAVYANHVGASYIDVNSYKENQADIVTMEAIVPKAMRVRITNMEIDVLQVDVRYAVSQSRKLNCLTQLNDLRRVCRDEREYQKRASEQWIGKKVATFYAKGKNVVLKIIGICFNLSVDSDA</sequence>
<gene>
    <name evidence="1" type="primary">purC_2</name>
    <name evidence="1" type="ORF">CM83_6397</name>
    <name evidence="2" type="ORF">g.8953</name>
</gene>
<organism evidence="1">
    <name type="scientific">Lygus hesperus</name>
    <name type="common">Western plant bug</name>
    <dbReference type="NCBI Taxonomy" id="30085"/>
    <lineage>
        <taxon>Eukaryota</taxon>
        <taxon>Metazoa</taxon>
        <taxon>Ecdysozoa</taxon>
        <taxon>Arthropoda</taxon>
        <taxon>Hexapoda</taxon>
        <taxon>Insecta</taxon>
        <taxon>Pterygota</taxon>
        <taxon>Neoptera</taxon>
        <taxon>Paraneoptera</taxon>
        <taxon>Hemiptera</taxon>
        <taxon>Heteroptera</taxon>
        <taxon>Panheteroptera</taxon>
        <taxon>Cimicomorpha</taxon>
        <taxon>Miridae</taxon>
        <taxon>Mirini</taxon>
        <taxon>Lygus</taxon>
    </lineage>
</organism>
<evidence type="ECO:0000313" key="1">
    <source>
        <dbReference type="EMBL" id="JAG10051.1"/>
    </source>
</evidence>
<protein>
    <submittedName>
        <fullName evidence="1">Phosphoribosylaminoimidazole-succinocarboxamide synthase</fullName>
    </submittedName>
</protein>
<name>A0A0A9WRK2_LYGHE</name>
<dbReference type="AlphaFoldDB" id="A0A0A9WRK2"/>
<dbReference type="EMBL" id="GBHO01033553">
    <property type="protein sequence ID" value="JAG10051.1"/>
    <property type="molecule type" value="Transcribed_RNA"/>
</dbReference>
<reference evidence="1" key="1">
    <citation type="journal article" date="2014" name="PLoS ONE">
        <title>Transcriptome-Based Identification of ABC Transporters in the Western Tarnished Plant Bug Lygus hesperus.</title>
        <authorList>
            <person name="Hull J.J."/>
            <person name="Chaney K."/>
            <person name="Geib S.M."/>
            <person name="Fabrick J.A."/>
            <person name="Brent C.S."/>
            <person name="Walsh D."/>
            <person name="Lavine L.C."/>
        </authorList>
    </citation>
    <scope>NUCLEOTIDE SEQUENCE</scope>
</reference>
<accession>A0A0A9WRK2</accession>